<feature type="region of interest" description="Disordered" evidence="1">
    <location>
        <begin position="355"/>
        <end position="440"/>
    </location>
</feature>
<feature type="compositionally biased region" description="Basic and acidic residues" evidence="1">
    <location>
        <begin position="363"/>
        <end position="381"/>
    </location>
</feature>
<dbReference type="HOGENOM" id="CLU_283293_0_0_1"/>
<feature type="region of interest" description="Disordered" evidence="1">
    <location>
        <begin position="602"/>
        <end position="699"/>
    </location>
</feature>
<proteinExistence type="predicted"/>
<feature type="compositionally biased region" description="Polar residues" evidence="1">
    <location>
        <begin position="750"/>
        <end position="762"/>
    </location>
</feature>
<feature type="compositionally biased region" description="Basic and acidic residues" evidence="1">
    <location>
        <begin position="400"/>
        <end position="412"/>
    </location>
</feature>
<sequence length="1100" mass="118682">MVLGKERAKGRAPDISLLTMAFNLPTPQDLRREAGRRASRDDAAGSTAATPRAPGRRRQEQTNHAGSSSGRSATSRDEKKPKPVEEEASNTKTWQDEWRSGDKDFSRLYRESPGSRPTELGTQSQPSESPDAPRARAKALSNDELRKPAVKSLKVDSAHHTVSQQTPWKRTPLHRLQKKPPKSSSASTSAKTPASAKAPTSTTLPASASGSASGSVGFPSVATTAACAPNLQTAYFANPLPHVSQHPEFASAPQLRPVPISRYPTACFMNPSSYASNAGQASSLYNHYSATPLAPRAGTQGPTRHFYSELQHIQGHINQVNAKLSQNPGDKGLRHELQHLQNQLHSTLNTATAQAGFVGPSRPSEHVPSRSPEKKAQEVKAPEILVEECDNAANVSTKSPKVERAEVVREEAAASDQAGVVGPSRPSEHVPSKSPEKKAQEFKAPEILVEECDNAVNTRAKSPKAERAKIVREEAAAPARPSRLGPESPRLNVRHHLCSACGDVRSNTFHQKYPRILVRKPLLNYCGPCKEESIKHGKFVQRHHFCFGCGLVRSKDFEREHAATIGSPLLPNYCRRCRREVRDVESNVDASLVNSDVLSQQTGAPCGISEASRPTGHGRADDGHSGAKHGHKCVGNEETSLRQRRRARTPSDAAPTENLRITPISHDVGPASEGQVSSFGPNRRLGSAQRRAQRSWRANGDDFVSSMSAASEKTVYQRPSVQDAPATALADSAGSEKKLASPVASEEKGPSSSSAGSGRKTTYKSCLKGAPSVSIPDACSPPGLGSTGDGNRVSGGTPEGGSSGSKTVKFRSVVRVRHSHTRHSSNASSQVEFREAEIGPGDAPTAPRAAIARESPPFPEKSKYASIFQEPHDARHFKSDELGLVPPYPRFDGVGMFNKFASRAGSHEKSSSFRSSRGAFSTDFRYPGGSFGADSTKTDRRGEDVPGVSASSSPGNVGYPEHAGHYQEEYMTQGHSCPEHSEHSRSSRAETSSFRSLSRSRGYGSSKGANHTRRDNGPFGSGQDAPSSSSNPYYKPGYFATMQELFNRSRQSRASEERPSRDKQASDHDRVPEPIIEEPDSPPETPVRQMKLLGETRPDS</sequence>
<organism evidence="2 3">
    <name type="scientific">Ophiocordyceps sinensis (strain Co18 / CGMCC 3.14243)</name>
    <name type="common">Yarsagumba caterpillar fungus</name>
    <name type="synonym">Hirsutella sinensis</name>
    <dbReference type="NCBI Taxonomy" id="911162"/>
    <lineage>
        <taxon>Eukaryota</taxon>
        <taxon>Fungi</taxon>
        <taxon>Dikarya</taxon>
        <taxon>Ascomycota</taxon>
        <taxon>Pezizomycotina</taxon>
        <taxon>Sordariomycetes</taxon>
        <taxon>Hypocreomycetidae</taxon>
        <taxon>Hypocreales</taxon>
        <taxon>Ophiocordycipitaceae</taxon>
        <taxon>Ophiocordyceps</taxon>
    </lineage>
</organism>
<feature type="compositionally biased region" description="Basic residues" evidence="1">
    <location>
        <begin position="171"/>
        <end position="181"/>
    </location>
</feature>
<feature type="compositionally biased region" description="Basic and acidic residues" evidence="1">
    <location>
        <begin position="426"/>
        <end position="440"/>
    </location>
</feature>
<protein>
    <submittedName>
        <fullName evidence="2">Uncharacterized protein</fullName>
    </submittedName>
</protein>
<gene>
    <name evidence="2" type="ORF">OCS_00601</name>
</gene>
<feature type="compositionally biased region" description="Basic and acidic residues" evidence="1">
    <location>
        <begin position="734"/>
        <end position="749"/>
    </location>
</feature>
<feature type="region of interest" description="Disordered" evidence="1">
    <location>
        <begin position="713"/>
        <end position="762"/>
    </location>
</feature>
<feature type="region of interest" description="Disordered" evidence="1">
    <location>
        <begin position="774"/>
        <end position="848"/>
    </location>
</feature>
<dbReference type="AlphaFoldDB" id="T5AE11"/>
<feature type="compositionally biased region" description="Basic residues" evidence="1">
    <location>
        <begin position="808"/>
        <end position="823"/>
    </location>
</feature>
<name>T5AE11_OPHSC</name>
<dbReference type="EMBL" id="KE652198">
    <property type="protein sequence ID" value="EQL03685.1"/>
    <property type="molecule type" value="Genomic_DNA"/>
</dbReference>
<feature type="region of interest" description="Disordered" evidence="1">
    <location>
        <begin position="924"/>
        <end position="1100"/>
    </location>
</feature>
<evidence type="ECO:0000256" key="1">
    <source>
        <dbReference type="SAM" id="MobiDB-lite"/>
    </source>
</evidence>
<feature type="compositionally biased region" description="Basic and acidic residues" evidence="1">
    <location>
        <begin position="29"/>
        <end position="43"/>
    </location>
</feature>
<feature type="compositionally biased region" description="Basic and acidic residues" evidence="1">
    <location>
        <begin position="74"/>
        <end position="85"/>
    </location>
</feature>
<feature type="compositionally biased region" description="Low complexity" evidence="1">
    <location>
        <begin position="182"/>
        <end position="215"/>
    </location>
</feature>
<feature type="compositionally biased region" description="Basic and acidic residues" evidence="1">
    <location>
        <begin position="1053"/>
        <end position="1072"/>
    </location>
</feature>
<reference evidence="2 3" key="1">
    <citation type="journal article" date="2013" name="Chin. Sci. Bull.">
        <title>Genome survey uncovers the secrets of sex and lifestyle in caterpillar fungus.</title>
        <authorList>
            <person name="Hu X."/>
            <person name="Zhang Y."/>
            <person name="Xiao G."/>
            <person name="Zheng P."/>
            <person name="Xia Y."/>
            <person name="Zhang X."/>
            <person name="St Leger R.J."/>
            <person name="Liu X."/>
            <person name="Wang C."/>
        </authorList>
    </citation>
    <scope>NUCLEOTIDE SEQUENCE [LARGE SCALE GENOMIC DNA]</scope>
    <source>
        <strain evidence="3">Co18 / CGMCC 3.14243</strain>
        <tissue evidence="2">Fruit-body</tissue>
    </source>
</reference>
<dbReference type="Proteomes" id="UP000019374">
    <property type="component" value="Unassembled WGS sequence"/>
</dbReference>
<feature type="compositionally biased region" description="Low complexity" evidence="1">
    <location>
        <begin position="989"/>
        <end position="1008"/>
    </location>
</feature>
<dbReference type="OrthoDB" id="5415512at2759"/>
<evidence type="ECO:0000313" key="2">
    <source>
        <dbReference type="EMBL" id="EQL03685.1"/>
    </source>
</evidence>
<dbReference type="eggNOG" id="ENOG502RIGC">
    <property type="taxonomic scope" value="Eukaryota"/>
</dbReference>
<feature type="compositionally biased region" description="Basic and acidic residues" evidence="1">
    <location>
        <begin position="141"/>
        <end position="159"/>
    </location>
</feature>
<feature type="compositionally biased region" description="Basic and acidic residues" evidence="1">
    <location>
        <begin position="977"/>
        <end position="988"/>
    </location>
</feature>
<accession>T5AE11</accession>
<feature type="compositionally biased region" description="Low complexity" evidence="1">
    <location>
        <begin position="44"/>
        <end position="53"/>
    </location>
</feature>
<feature type="compositionally biased region" description="Basic and acidic residues" evidence="1">
    <location>
        <begin position="1"/>
        <end position="12"/>
    </location>
</feature>
<feature type="compositionally biased region" description="Basic and acidic residues" evidence="1">
    <location>
        <begin position="94"/>
        <end position="110"/>
    </location>
</feature>
<evidence type="ECO:0000313" key="3">
    <source>
        <dbReference type="Proteomes" id="UP000019374"/>
    </source>
</evidence>
<feature type="region of interest" description="Disordered" evidence="1">
    <location>
        <begin position="1"/>
        <end position="215"/>
    </location>
</feature>
<feature type="compositionally biased region" description="Low complexity" evidence="1">
    <location>
        <begin position="687"/>
        <end position="698"/>
    </location>
</feature>